<comment type="caution">
    <text evidence="1">The sequence shown here is derived from an EMBL/GenBank/DDBJ whole genome shotgun (WGS) entry which is preliminary data.</text>
</comment>
<evidence type="ECO:0008006" key="3">
    <source>
        <dbReference type="Google" id="ProtNLM"/>
    </source>
</evidence>
<dbReference type="EMBL" id="JAZHXI010000014">
    <property type="protein sequence ID" value="KAL2063877.1"/>
    <property type="molecule type" value="Genomic_DNA"/>
</dbReference>
<keyword evidence="2" id="KW-1185">Reference proteome</keyword>
<sequence>MSRQKCPRSSFWDLLGDLLMPVLKLLSPPELHKLSLVNKESRASCEPLLYSSIEWTWLEDQPPPIVPFIRTILQRPELAAHVRRVSLLGDSFIPYFEDRNIVPPRIDVATLEYYDIAKFMEQTKADFVSSWKKAFSQGSMDALITLLLFRLHHVTHIDLGPMFTFETGLLRQLFYSALLKNGDDQVPAYQGLSKVHINFSARLGRTRYSLESADLLPFFYLPGIKELFVVSSMPMCWMDWPMQAPTSSMLTTLHLTAVEPQHLGHLLSKTPALKKFRYDWYYRSGVDLRRPEEGSVWVSLDDIGSALQHVGETLEDLVISGRCSIEEDYEYDFLDFQGTLKGIVGLGCLKSLQIPLPFLTGNFDSHNAVTVDDIIPRNLEILTITDDVLLEWPWEPEWDDTTVSSAFKRWLRNLTSARAEPVLRTLVLKEAVKEWSSVMKEDLSQACRHYGLELRVTSLLTEGPPWVYP</sequence>
<proteinExistence type="predicted"/>
<protein>
    <recommendedName>
        <fullName evidence="3">F-box domain-containing protein</fullName>
    </recommendedName>
</protein>
<name>A0ABR4C1V2_9HELO</name>
<evidence type="ECO:0000313" key="1">
    <source>
        <dbReference type="EMBL" id="KAL2063877.1"/>
    </source>
</evidence>
<dbReference type="Proteomes" id="UP001595075">
    <property type="component" value="Unassembled WGS sequence"/>
</dbReference>
<evidence type="ECO:0000313" key="2">
    <source>
        <dbReference type="Proteomes" id="UP001595075"/>
    </source>
</evidence>
<gene>
    <name evidence="1" type="ORF">VTL71DRAFT_4371</name>
</gene>
<accession>A0ABR4C1V2</accession>
<organism evidence="1 2">
    <name type="scientific">Oculimacula yallundae</name>
    <dbReference type="NCBI Taxonomy" id="86028"/>
    <lineage>
        <taxon>Eukaryota</taxon>
        <taxon>Fungi</taxon>
        <taxon>Dikarya</taxon>
        <taxon>Ascomycota</taxon>
        <taxon>Pezizomycotina</taxon>
        <taxon>Leotiomycetes</taxon>
        <taxon>Helotiales</taxon>
        <taxon>Ploettnerulaceae</taxon>
        <taxon>Oculimacula</taxon>
    </lineage>
</organism>
<reference evidence="1 2" key="1">
    <citation type="journal article" date="2024" name="Commun. Biol.">
        <title>Comparative genomic analysis of thermophilic fungi reveals convergent evolutionary adaptations and gene losses.</title>
        <authorList>
            <person name="Steindorff A.S."/>
            <person name="Aguilar-Pontes M.V."/>
            <person name="Robinson A.J."/>
            <person name="Andreopoulos B."/>
            <person name="LaButti K."/>
            <person name="Kuo A."/>
            <person name="Mondo S."/>
            <person name="Riley R."/>
            <person name="Otillar R."/>
            <person name="Haridas S."/>
            <person name="Lipzen A."/>
            <person name="Grimwood J."/>
            <person name="Schmutz J."/>
            <person name="Clum A."/>
            <person name="Reid I.D."/>
            <person name="Moisan M.C."/>
            <person name="Butler G."/>
            <person name="Nguyen T.T.M."/>
            <person name="Dewar K."/>
            <person name="Conant G."/>
            <person name="Drula E."/>
            <person name="Henrissat B."/>
            <person name="Hansel C."/>
            <person name="Singer S."/>
            <person name="Hutchinson M.I."/>
            <person name="de Vries R.P."/>
            <person name="Natvig D.O."/>
            <person name="Powell A.J."/>
            <person name="Tsang A."/>
            <person name="Grigoriev I.V."/>
        </authorList>
    </citation>
    <scope>NUCLEOTIDE SEQUENCE [LARGE SCALE GENOMIC DNA]</scope>
    <source>
        <strain evidence="1 2">CBS 494.80</strain>
    </source>
</reference>